<keyword evidence="4" id="KW-0813">Transport</keyword>
<dbReference type="HOGENOM" id="CLU_077967_0_0_12"/>
<proteinExistence type="inferred from homology"/>
<dbReference type="STRING" id="1307761.L21SP2_1178"/>
<keyword evidence="8" id="KW-0175">Coiled coil</keyword>
<comment type="function">
    <text evidence="1">Needed for flagellar regrowth and assembly.</text>
</comment>
<dbReference type="PATRIC" id="fig|1307761.3.peg.1173"/>
<evidence type="ECO:0000256" key="8">
    <source>
        <dbReference type="SAM" id="Coils"/>
    </source>
</evidence>
<feature type="coiled-coil region" evidence="8">
    <location>
        <begin position="58"/>
        <end position="148"/>
    </location>
</feature>
<dbReference type="NCBIfam" id="NF005198">
    <property type="entry name" value="PRK06669.1-3"/>
    <property type="match status" value="1"/>
</dbReference>
<evidence type="ECO:0000259" key="10">
    <source>
        <dbReference type="Pfam" id="PF02108"/>
    </source>
</evidence>
<protein>
    <recommendedName>
        <fullName evidence="3">Flagellar assembly protein FliH</fullName>
    </recommendedName>
</protein>
<dbReference type="InterPro" id="IPR018035">
    <property type="entry name" value="Flagellar_FliH/T3SS_HrpE"/>
</dbReference>
<comment type="similarity">
    <text evidence="2">Belongs to the FliH family.</text>
</comment>
<evidence type="ECO:0000256" key="4">
    <source>
        <dbReference type="ARBA" id="ARBA00022448"/>
    </source>
</evidence>
<evidence type="ECO:0000256" key="3">
    <source>
        <dbReference type="ARBA" id="ARBA00016507"/>
    </source>
</evidence>
<dbReference type="PANTHER" id="PTHR34982:SF1">
    <property type="entry name" value="FLAGELLAR ASSEMBLY PROTEIN FLIH"/>
    <property type="match status" value="1"/>
</dbReference>
<dbReference type="eggNOG" id="COG1317">
    <property type="taxonomic scope" value="Bacteria"/>
</dbReference>
<keyword evidence="12" id="KW-1185">Reference proteome</keyword>
<keyword evidence="5" id="KW-1005">Bacterial flagellum biogenesis</keyword>
<feature type="region of interest" description="Disordered" evidence="9">
    <location>
        <begin position="22"/>
        <end position="48"/>
    </location>
</feature>
<evidence type="ECO:0000256" key="1">
    <source>
        <dbReference type="ARBA" id="ARBA00003041"/>
    </source>
</evidence>
<name>V5WHE3_9SPIO</name>
<dbReference type="KEGG" id="slr:L21SP2_1178"/>
<dbReference type="Pfam" id="PF02108">
    <property type="entry name" value="FliH"/>
    <property type="match status" value="1"/>
</dbReference>
<dbReference type="PANTHER" id="PTHR34982">
    <property type="entry name" value="YOP PROTEINS TRANSLOCATION PROTEIN L"/>
    <property type="match status" value="1"/>
</dbReference>
<gene>
    <name evidence="11" type="ORF">L21SP2_1178</name>
</gene>
<evidence type="ECO:0000256" key="2">
    <source>
        <dbReference type="ARBA" id="ARBA00006602"/>
    </source>
</evidence>
<dbReference type="GO" id="GO:0044781">
    <property type="term" value="P:bacterial-type flagellum organization"/>
    <property type="evidence" value="ECO:0007669"/>
    <property type="project" value="UniProtKB-KW"/>
</dbReference>
<dbReference type="OrthoDB" id="306494at2"/>
<dbReference type="Proteomes" id="UP000018680">
    <property type="component" value="Chromosome"/>
</dbReference>
<dbReference type="InterPro" id="IPR051472">
    <property type="entry name" value="T3SS_Stator/FliH"/>
</dbReference>
<dbReference type="GO" id="GO:0015031">
    <property type="term" value="P:protein transport"/>
    <property type="evidence" value="ECO:0007669"/>
    <property type="project" value="UniProtKB-KW"/>
</dbReference>
<evidence type="ECO:0000313" key="12">
    <source>
        <dbReference type="Proteomes" id="UP000018680"/>
    </source>
</evidence>
<evidence type="ECO:0000256" key="5">
    <source>
        <dbReference type="ARBA" id="ARBA00022795"/>
    </source>
</evidence>
<feature type="domain" description="Flagellar assembly protein FliH/Type III secretion system HrpE" evidence="10">
    <location>
        <begin position="172"/>
        <end position="299"/>
    </location>
</feature>
<keyword evidence="11" id="KW-0282">Flagellum</keyword>
<dbReference type="EMBL" id="CP006939">
    <property type="protein sequence ID" value="AHC14581.1"/>
    <property type="molecule type" value="Genomic_DNA"/>
</dbReference>
<keyword evidence="6" id="KW-0653">Protein transport</keyword>
<reference evidence="11 12" key="1">
    <citation type="journal article" date="2015" name="Stand. Genomic Sci.">
        <title>Complete genome sequence and description of Salinispira pacifica gen. nov., sp. nov., a novel spirochaete isolated form a hypersaline microbial mat.</title>
        <authorList>
            <person name="Ben Hania W."/>
            <person name="Joseph M."/>
            <person name="Schumann P."/>
            <person name="Bunk B."/>
            <person name="Fiebig A."/>
            <person name="Sproer C."/>
            <person name="Klenk H.P."/>
            <person name="Fardeau M.L."/>
            <person name="Spring S."/>
        </authorList>
    </citation>
    <scope>NUCLEOTIDE SEQUENCE [LARGE SCALE GENOMIC DNA]</scope>
    <source>
        <strain evidence="11 12">L21-RPul-D2</strain>
    </source>
</reference>
<evidence type="ECO:0000313" key="11">
    <source>
        <dbReference type="EMBL" id="AHC14581.1"/>
    </source>
</evidence>
<evidence type="ECO:0000256" key="9">
    <source>
        <dbReference type="SAM" id="MobiDB-lite"/>
    </source>
</evidence>
<keyword evidence="11" id="KW-0969">Cilium</keyword>
<sequence length="323" mass="36547">MAKNVFRNGEFNLSREKVHISPPEAAFPQLSQGNQGAGAAVQELSPVDEVEEYTGPTADELRREAEAFKAQWEEEKARMESEARAKAEQIIQEAETTAFEEVRKKTENAQEEKEKAEEEARKIVEDARAESEKILNESRDKAEGIEKDAFQKGYDEGRESGYDSGRSEVERVIDRLHMIISKTIERRNEVIEESEAQLVQLVLQIAKKVIKVISENQRNVVINNVVQALRKLKTKADVNIRVNIDDLKTTTEHTKELMSRIERVKNVTVMEDSSVDPGGAVIETDFGQIDARISSQLREIEEAIIELMPIASSKRSREPDSLL</sequence>
<dbReference type="RefSeq" id="WP_024267505.1">
    <property type="nucleotide sequence ID" value="NC_023035.1"/>
</dbReference>
<evidence type="ECO:0000256" key="7">
    <source>
        <dbReference type="ARBA" id="ARBA00023225"/>
    </source>
</evidence>
<accession>V5WHE3</accession>
<dbReference type="AlphaFoldDB" id="V5WHE3"/>
<evidence type="ECO:0000256" key="6">
    <source>
        <dbReference type="ARBA" id="ARBA00022927"/>
    </source>
</evidence>
<dbReference type="GO" id="GO:0005829">
    <property type="term" value="C:cytosol"/>
    <property type="evidence" value="ECO:0007669"/>
    <property type="project" value="TreeGrafter"/>
</dbReference>
<keyword evidence="7" id="KW-1006">Bacterial flagellum protein export</keyword>
<keyword evidence="11" id="KW-0966">Cell projection</keyword>
<organism evidence="11 12">
    <name type="scientific">Salinispira pacifica</name>
    <dbReference type="NCBI Taxonomy" id="1307761"/>
    <lineage>
        <taxon>Bacteria</taxon>
        <taxon>Pseudomonadati</taxon>
        <taxon>Spirochaetota</taxon>
        <taxon>Spirochaetia</taxon>
        <taxon>Spirochaetales</taxon>
        <taxon>Spirochaetaceae</taxon>
        <taxon>Salinispira</taxon>
    </lineage>
</organism>